<feature type="transmembrane region" description="Helical" evidence="1">
    <location>
        <begin position="87"/>
        <end position="109"/>
    </location>
</feature>
<accession>A0ABM6RTF3</accession>
<organism evidence="2 3">
    <name type="scientific">Sulfobacillus thermotolerans</name>
    <dbReference type="NCBI Taxonomy" id="338644"/>
    <lineage>
        <taxon>Bacteria</taxon>
        <taxon>Bacillati</taxon>
        <taxon>Bacillota</taxon>
        <taxon>Clostridia</taxon>
        <taxon>Eubacteriales</taxon>
        <taxon>Clostridiales Family XVII. Incertae Sedis</taxon>
        <taxon>Sulfobacillus</taxon>
    </lineage>
</organism>
<evidence type="ECO:0000313" key="3">
    <source>
        <dbReference type="Proteomes" id="UP000325292"/>
    </source>
</evidence>
<keyword evidence="1" id="KW-0812">Transmembrane</keyword>
<feature type="transmembrane region" description="Helical" evidence="1">
    <location>
        <begin position="114"/>
        <end position="132"/>
    </location>
</feature>
<proteinExistence type="predicted"/>
<reference evidence="2 3" key="1">
    <citation type="journal article" date="2019" name="Sci. Rep.">
        <title>Sulfobacillus thermotolerans: new insights into resistance and metabolic capacities of acidophilic chemolithotrophs.</title>
        <authorList>
            <person name="Panyushkina A.E."/>
            <person name="Babenko V.V."/>
            <person name="Nikitina A.S."/>
            <person name="Selezneva O.V."/>
            <person name="Tsaplina I.A."/>
            <person name="Letarova M.A."/>
            <person name="Kostryukova E.S."/>
            <person name="Letarov A.V."/>
        </authorList>
    </citation>
    <scope>NUCLEOTIDE SEQUENCE [LARGE SCALE GENOMIC DNA]</scope>
    <source>
        <strain evidence="2 3">Kr1</strain>
    </source>
</reference>
<keyword evidence="1" id="KW-0472">Membrane</keyword>
<gene>
    <name evidence="2" type="ORF">BXT84_13105</name>
</gene>
<dbReference type="EMBL" id="CP019454">
    <property type="protein sequence ID" value="AUW94767.1"/>
    <property type="molecule type" value="Genomic_DNA"/>
</dbReference>
<evidence type="ECO:0000313" key="2">
    <source>
        <dbReference type="EMBL" id="AUW94767.1"/>
    </source>
</evidence>
<keyword evidence="3" id="KW-1185">Reference proteome</keyword>
<evidence type="ECO:0008006" key="4">
    <source>
        <dbReference type="Google" id="ProtNLM"/>
    </source>
</evidence>
<evidence type="ECO:0000256" key="1">
    <source>
        <dbReference type="SAM" id="Phobius"/>
    </source>
</evidence>
<name>A0ABM6RTF3_9FIRM</name>
<sequence>MKAYTHVLGGVSAALIVMRLPVPHPVTWMAASVVGSLLPDWDLPQSVVGRLIPWPAVSASRGRGRPPRLGRAFWPHPIWHRHQAHSVLGVAVVSILASLLLAMVATILLHARIAWPWVTWGLFCGGLSHLALDGFNDERQWWLWPLTKHGFRWPLHAGVRYIDHLTAGLLLFAIFILAAPMAHQWEIHGPWSR</sequence>
<protein>
    <recommendedName>
        <fullName evidence="4">Metal-dependent hydrolase</fullName>
    </recommendedName>
</protein>
<keyword evidence="1" id="KW-1133">Transmembrane helix</keyword>
<dbReference type="Proteomes" id="UP000325292">
    <property type="component" value="Chromosome"/>
</dbReference>
<dbReference type="Pfam" id="PF04307">
    <property type="entry name" value="YdjM"/>
    <property type="match status" value="1"/>
</dbReference>
<feature type="transmembrane region" description="Helical" evidence="1">
    <location>
        <begin position="161"/>
        <end position="183"/>
    </location>
</feature>
<dbReference type="InterPro" id="IPR007404">
    <property type="entry name" value="YdjM-like"/>
</dbReference>